<dbReference type="InterPro" id="IPR019576">
    <property type="entry name" value="Pyridoxamine_oxidase_dimer_C"/>
</dbReference>
<dbReference type="Pfam" id="PF10590">
    <property type="entry name" value="PNP_phzG_C"/>
    <property type="match status" value="1"/>
</dbReference>
<dbReference type="InterPro" id="IPR012349">
    <property type="entry name" value="Split_barrel_FMN-bd"/>
</dbReference>
<organism evidence="10 11">
    <name type="scientific">Saccharomycopsis crataegensis</name>
    <dbReference type="NCBI Taxonomy" id="43959"/>
    <lineage>
        <taxon>Eukaryota</taxon>
        <taxon>Fungi</taxon>
        <taxon>Dikarya</taxon>
        <taxon>Ascomycota</taxon>
        <taxon>Saccharomycotina</taxon>
        <taxon>Saccharomycetes</taxon>
        <taxon>Saccharomycopsidaceae</taxon>
        <taxon>Saccharomycopsis</taxon>
    </lineage>
</organism>
<reference evidence="10 11" key="1">
    <citation type="journal article" date="2023" name="Elife">
        <title>Identification of key yeast species and microbe-microbe interactions impacting larval growth of Drosophila in the wild.</title>
        <authorList>
            <person name="Mure A."/>
            <person name="Sugiura Y."/>
            <person name="Maeda R."/>
            <person name="Honda K."/>
            <person name="Sakurai N."/>
            <person name="Takahashi Y."/>
            <person name="Watada M."/>
            <person name="Katoh T."/>
            <person name="Gotoh A."/>
            <person name="Gotoh Y."/>
            <person name="Taniguchi I."/>
            <person name="Nakamura K."/>
            <person name="Hayashi T."/>
            <person name="Katayama T."/>
            <person name="Uemura T."/>
            <person name="Hattori Y."/>
        </authorList>
    </citation>
    <scope>NUCLEOTIDE SEQUENCE [LARGE SCALE GENOMIC DNA]</scope>
    <source>
        <strain evidence="10 11">SC-9</strain>
    </source>
</reference>
<comment type="caution">
    <text evidence="10">The sequence shown here is derived from an EMBL/GenBank/DDBJ whole genome shotgun (WGS) entry which is preliminary data.</text>
</comment>
<dbReference type="SUPFAM" id="SSF50475">
    <property type="entry name" value="FMN-binding split barrel"/>
    <property type="match status" value="1"/>
</dbReference>
<dbReference type="EC" id="1.4.3.5" evidence="4"/>
<comment type="pathway">
    <text evidence="3">Cofactor metabolism; pyridoxal 5'-phosphate salvage; pyridoxal 5'-phosphate from pyridoxine 5'-phosphate: step 1/1.</text>
</comment>
<sequence>MSEEKPLIFAPETYQYDKFQLEDSKVEDSPITQFKKWFDEALKEEDIPESVTLSTASLPSGRISSRVVLLKELDDKGFVIFSNWDKSKKALDLQTNKYVALNFFWKKLQRQVRVEGIAEFTSKKVNQDYFNTRPRGSKIGAWSSPQSQIIETREKLEKIVTENTKKFEGVKDDEIPCPEYWGGIRIVPLEVEFWQGRPSRLHDRLTFRREKVTDEFEMVRIAP</sequence>
<gene>
    <name evidence="10" type="ORF">DASC09_012970</name>
</gene>
<dbReference type="PIRSF" id="PIRSF000190">
    <property type="entry name" value="Pyd_amn-ph_oxd"/>
    <property type="match status" value="1"/>
</dbReference>
<evidence type="ECO:0000256" key="1">
    <source>
        <dbReference type="ARBA" id="ARBA00001917"/>
    </source>
</evidence>
<dbReference type="InterPro" id="IPR019740">
    <property type="entry name" value="Pyridox_Oxase_CS"/>
</dbReference>
<proteinExistence type="predicted"/>
<evidence type="ECO:0000256" key="6">
    <source>
        <dbReference type="ARBA" id="ARBA00022643"/>
    </source>
</evidence>
<dbReference type="GO" id="GO:0008615">
    <property type="term" value="P:pyridoxine biosynthetic process"/>
    <property type="evidence" value="ECO:0007669"/>
    <property type="project" value="InterPro"/>
</dbReference>
<evidence type="ECO:0000256" key="4">
    <source>
        <dbReference type="ARBA" id="ARBA00012801"/>
    </source>
</evidence>
<keyword evidence="6" id="KW-0288">FMN</keyword>
<evidence type="ECO:0000313" key="11">
    <source>
        <dbReference type="Proteomes" id="UP001360560"/>
    </source>
</evidence>
<keyword evidence="5" id="KW-0285">Flavoprotein</keyword>
<dbReference type="AlphaFoldDB" id="A0AAV5QGQ9"/>
<dbReference type="GeneID" id="90071951"/>
<dbReference type="PANTHER" id="PTHR10851:SF0">
    <property type="entry name" value="PYRIDOXINE-5'-PHOSPHATE OXIDASE"/>
    <property type="match status" value="1"/>
</dbReference>
<evidence type="ECO:0000256" key="3">
    <source>
        <dbReference type="ARBA" id="ARBA00005037"/>
    </source>
</evidence>
<dbReference type="PANTHER" id="PTHR10851">
    <property type="entry name" value="PYRIDOXINE-5-PHOSPHATE OXIDASE"/>
    <property type="match status" value="1"/>
</dbReference>
<dbReference type="NCBIfam" id="TIGR00558">
    <property type="entry name" value="pdxH"/>
    <property type="match status" value="1"/>
</dbReference>
<feature type="domain" description="Pyridoxine 5'-phosphate oxidase dimerisation C-terminal" evidence="9">
    <location>
        <begin position="181"/>
        <end position="223"/>
    </location>
</feature>
<evidence type="ECO:0000259" key="9">
    <source>
        <dbReference type="Pfam" id="PF10590"/>
    </source>
</evidence>
<evidence type="ECO:0000256" key="5">
    <source>
        <dbReference type="ARBA" id="ARBA00022630"/>
    </source>
</evidence>
<dbReference type="GO" id="GO:0004733">
    <property type="term" value="F:pyridoxamine phosphate oxidase activity"/>
    <property type="evidence" value="ECO:0007669"/>
    <property type="project" value="UniProtKB-EC"/>
</dbReference>
<keyword evidence="7" id="KW-0560">Oxidoreductase</keyword>
<feature type="domain" description="Pyridoxamine 5'-phosphate oxidase N-terminal" evidence="8">
    <location>
        <begin position="47"/>
        <end position="157"/>
    </location>
</feature>
<evidence type="ECO:0000256" key="2">
    <source>
        <dbReference type="ARBA" id="ARBA00004738"/>
    </source>
</evidence>
<dbReference type="InterPro" id="IPR011576">
    <property type="entry name" value="Pyridox_Oxase_N"/>
</dbReference>
<evidence type="ECO:0000313" key="10">
    <source>
        <dbReference type="EMBL" id="GMM33972.1"/>
    </source>
</evidence>
<dbReference type="PROSITE" id="PS01064">
    <property type="entry name" value="PYRIDOX_OXIDASE"/>
    <property type="match status" value="1"/>
</dbReference>
<evidence type="ECO:0000256" key="7">
    <source>
        <dbReference type="ARBA" id="ARBA00023002"/>
    </source>
</evidence>
<accession>A0AAV5QGQ9</accession>
<dbReference type="RefSeq" id="XP_064850972.1">
    <property type="nucleotide sequence ID" value="XM_064994900.1"/>
</dbReference>
<dbReference type="Proteomes" id="UP001360560">
    <property type="component" value="Unassembled WGS sequence"/>
</dbReference>
<comment type="pathway">
    <text evidence="2">Cofactor metabolism; pyridoxal 5'-phosphate salvage; pyridoxal 5'-phosphate from pyridoxamine 5'-phosphate: step 1/1.</text>
</comment>
<dbReference type="GO" id="GO:0010181">
    <property type="term" value="F:FMN binding"/>
    <property type="evidence" value="ECO:0007669"/>
    <property type="project" value="InterPro"/>
</dbReference>
<dbReference type="NCBIfam" id="NF004231">
    <property type="entry name" value="PRK05679.1"/>
    <property type="match status" value="1"/>
</dbReference>
<dbReference type="Pfam" id="PF01243">
    <property type="entry name" value="PNPOx_N"/>
    <property type="match status" value="1"/>
</dbReference>
<protein>
    <recommendedName>
        <fullName evidence="4">pyridoxal 5'-phosphate synthase</fullName>
        <ecNumber evidence="4">1.4.3.5</ecNumber>
    </recommendedName>
</protein>
<dbReference type="EMBL" id="BTFZ01000002">
    <property type="protein sequence ID" value="GMM33972.1"/>
    <property type="molecule type" value="Genomic_DNA"/>
</dbReference>
<name>A0AAV5QGQ9_9ASCO</name>
<dbReference type="InterPro" id="IPR000659">
    <property type="entry name" value="Pyridox_Oxase"/>
</dbReference>
<dbReference type="Gene3D" id="2.30.110.10">
    <property type="entry name" value="Electron Transport, Fmn-binding Protein, Chain A"/>
    <property type="match status" value="1"/>
</dbReference>
<evidence type="ECO:0000259" key="8">
    <source>
        <dbReference type="Pfam" id="PF01243"/>
    </source>
</evidence>
<keyword evidence="11" id="KW-1185">Reference proteome</keyword>
<comment type="cofactor">
    <cofactor evidence="1">
        <name>FMN</name>
        <dbReference type="ChEBI" id="CHEBI:58210"/>
    </cofactor>
</comment>